<comment type="caution">
    <text evidence="1">The sequence shown here is derived from an EMBL/GenBank/DDBJ whole genome shotgun (WGS) entry which is preliminary data.</text>
</comment>
<accession>A0A9P6DUF6</accession>
<keyword evidence="2" id="KW-1185">Reference proteome</keyword>
<evidence type="ECO:0000313" key="1">
    <source>
        <dbReference type="EMBL" id="KAF9515316.1"/>
    </source>
</evidence>
<organism evidence="1 2">
    <name type="scientific">Hydnum rufescens UP504</name>
    <dbReference type="NCBI Taxonomy" id="1448309"/>
    <lineage>
        <taxon>Eukaryota</taxon>
        <taxon>Fungi</taxon>
        <taxon>Dikarya</taxon>
        <taxon>Basidiomycota</taxon>
        <taxon>Agaricomycotina</taxon>
        <taxon>Agaricomycetes</taxon>
        <taxon>Cantharellales</taxon>
        <taxon>Hydnaceae</taxon>
        <taxon>Hydnum</taxon>
    </lineage>
</organism>
<dbReference type="AlphaFoldDB" id="A0A9P6DUF6"/>
<dbReference type="OrthoDB" id="2124108at2759"/>
<gene>
    <name evidence="1" type="ORF">BS47DRAFT_1342004</name>
</gene>
<dbReference type="EMBL" id="MU128951">
    <property type="protein sequence ID" value="KAF9515316.1"/>
    <property type="molecule type" value="Genomic_DNA"/>
</dbReference>
<reference evidence="1" key="1">
    <citation type="journal article" date="2020" name="Nat. Commun.">
        <title>Large-scale genome sequencing of mycorrhizal fungi provides insights into the early evolution of symbiotic traits.</title>
        <authorList>
            <person name="Miyauchi S."/>
            <person name="Kiss E."/>
            <person name="Kuo A."/>
            <person name="Drula E."/>
            <person name="Kohler A."/>
            <person name="Sanchez-Garcia M."/>
            <person name="Morin E."/>
            <person name="Andreopoulos B."/>
            <person name="Barry K.W."/>
            <person name="Bonito G."/>
            <person name="Buee M."/>
            <person name="Carver A."/>
            <person name="Chen C."/>
            <person name="Cichocki N."/>
            <person name="Clum A."/>
            <person name="Culley D."/>
            <person name="Crous P.W."/>
            <person name="Fauchery L."/>
            <person name="Girlanda M."/>
            <person name="Hayes R.D."/>
            <person name="Keri Z."/>
            <person name="LaButti K."/>
            <person name="Lipzen A."/>
            <person name="Lombard V."/>
            <person name="Magnuson J."/>
            <person name="Maillard F."/>
            <person name="Murat C."/>
            <person name="Nolan M."/>
            <person name="Ohm R.A."/>
            <person name="Pangilinan J."/>
            <person name="Pereira M.F."/>
            <person name="Perotto S."/>
            <person name="Peter M."/>
            <person name="Pfister S."/>
            <person name="Riley R."/>
            <person name="Sitrit Y."/>
            <person name="Stielow J.B."/>
            <person name="Szollosi G."/>
            <person name="Zifcakova L."/>
            <person name="Stursova M."/>
            <person name="Spatafora J.W."/>
            <person name="Tedersoo L."/>
            <person name="Vaario L.M."/>
            <person name="Yamada A."/>
            <person name="Yan M."/>
            <person name="Wang P."/>
            <person name="Xu J."/>
            <person name="Bruns T."/>
            <person name="Baldrian P."/>
            <person name="Vilgalys R."/>
            <person name="Dunand C."/>
            <person name="Henrissat B."/>
            <person name="Grigoriev I.V."/>
            <person name="Hibbett D."/>
            <person name="Nagy L.G."/>
            <person name="Martin F.M."/>
        </authorList>
    </citation>
    <scope>NUCLEOTIDE SEQUENCE</scope>
    <source>
        <strain evidence="1">UP504</strain>
    </source>
</reference>
<name>A0A9P6DUF6_9AGAM</name>
<sequence>MDIFIGEDYIDDEDESVVANSRDERIRRAFKQSKESYKNELVVLTPGWFVCDPIDVPIVASNQKLGLQNIDASVHRAYFQHNYQLALDLCLAYLDGVRDGKIILEGNSSSREREFLDIAIKASLRLRNITVANELADRTASRWTAHPALGFSAAQAYLLGSRPRDAISALLKSAHQRGGSYPYLQLLSRAFKEWDTSSPIEGEVDKDALRSFHNLILGFSQRATGAFSRPLFPELRTTSRAQSDNKAPVIPSETLSSWAQAAGFDGEDHDALVALCTSKQEDDHSILETATSGERSVRTL</sequence>
<protein>
    <submittedName>
        <fullName evidence="1">Uncharacterized protein</fullName>
    </submittedName>
</protein>
<proteinExistence type="predicted"/>
<evidence type="ECO:0000313" key="2">
    <source>
        <dbReference type="Proteomes" id="UP000886523"/>
    </source>
</evidence>
<dbReference type="Proteomes" id="UP000886523">
    <property type="component" value="Unassembled WGS sequence"/>
</dbReference>